<organism evidence="3">
    <name type="scientific">Asterarcys sp. GP-2019</name>
    <dbReference type="NCBI Taxonomy" id="2650791"/>
    <lineage>
        <taxon>Eukaryota</taxon>
        <taxon>Viridiplantae</taxon>
        <taxon>Chlorophyta</taxon>
        <taxon>core chlorophytes</taxon>
        <taxon>Chlorophyceae</taxon>
        <taxon>CS clade</taxon>
        <taxon>Sphaeropleales</taxon>
        <taxon>Scenedesmaceae</taxon>
        <taxon>Asterarcys</taxon>
    </lineage>
</organism>
<dbReference type="GO" id="GO:0006351">
    <property type="term" value="P:DNA-templated transcription"/>
    <property type="evidence" value="ECO:0007669"/>
    <property type="project" value="InterPro"/>
</dbReference>
<dbReference type="CDD" id="cd02655">
    <property type="entry name" value="RNAP_beta'_C"/>
    <property type="match status" value="1"/>
</dbReference>
<reference evidence="3" key="1">
    <citation type="submission" date="2019-05" db="EMBL/GenBank/DDBJ databases">
        <authorList>
            <person name="Kumari S."/>
            <person name="Lali A.M."/>
            <person name="Prakash G."/>
        </authorList>
    </citation>
    <scope>NUCLEOTIDE SEQUENCE</scope>
</reference>
<feature type="domain" description="RNA polymerase Rpb1" evidence="2">
    <location>
        <begin position="286"/>
        <end position="331"/>
    </location>
</feature>
<dbReference type="EMBL" id="MK995333">
    <property type="protein sequence ID" value="QFK68972.1"/>
    <property type="molecule type" value="Genomic_DNA"/>
</dbReference>
<sequence>MYTNELNWWKKASEISTIQKLNTLFTVLTKKDLFSLDFSKPFKKKKTRKNFFSFSGNSFRNSVNFSIQYSLKPKQKNLNNLCKAVFKNQPIIEFFNSFPPQNIPNNFVVKKLIKTKKFILPEKKNTNEYQISSFVTKYENKIYKLKNLKIGSPLLSKQPRLGKFLVAGDCILNFAIQKPGQVVHLSSFKTTLRRGQPFLVSPKGILHLANTPYIEKNVPILTLPYQTLQSGDIVQGIPKVEQFFEARTTIQGRLFISSLPILLKGIFQRYKSILSLEQAVRQSFLKIQQLIVDGVQRVYRLQGVSIVDKHLEVIVRQMTTKVQIIHGAQTGFFPGELVNLHLVERMNKFLMVKIRYEPIVLGITRASLEVDSFLSASSFQQTTKILALASISRKKDFLKGLKENILVGNLIPSGTGYLVLGKHF</sequence>
<dbReference type="PANTHER" id="PTHR48443">
    <property type="entry name" value="DNA-DIRECTED RNA POLYMERASE SUBUNIT BETA"/>
    <property type="match status" value="1"/>
</dbReference>
<name>A0A5J6XFP2_9CHLO</name>
<dbReference type="InterPro" id="IPR007081">
    <property type="entry name" value="RNA_pol_Rpb1_5"/>
</dbReference>
<proteinExistence type="predicted"/>
<dbReference type="Pfam" id="PF04998">
    <property type="entry name" value="RNA_pol_Rpb1_5"/>
    <property type="match status" value="1"/>
</dbReference>
<dbReference type="AlphaFoldDB" id="A0A5J6XFP2"/>
<dbReference type="PANTHER" id="PTHR48443:SF2">
    <property type="entry name" value="DNA-DIRECTED RNA POLYMERASE SUBUNIT BETA"/>
    <property type="match status" value="1"/>
</dbReference>
<keyword evidence="3" id="KW-0150">Chloroplast</keyword>
<evidence type="ECO:0000256" key="1">
    <source>
        <dbReference type="ARBA" id="ARBA00012418"/>
    </source>
</evidence>
<protein>
    <recommendedName>
        <fullName evidence="1">DNA-directed RNA polymerase</fullName>
        <ecNumber evidence="1">2.7.7.6</ecNumber>
    </recommendedName>
</protein>
<dbReference type="Gene3D" id="1.10.150.390">
    <property type="match status" value="1"/>
</dbReference>
<accession>A0A5J6XFP2</accession>
<dbReference type="GO" id="GO:0003677">
    <property type="term" value="F:DNA binding"/>
    <property type="evidence" value="ECO:0007669"/>
    <property type="project" value="InterPro"/>
</dbReference>
<dbReference type="Gene3D" id="1.10.1790.20">
    <property type="match status" value="1"/>
</dbReference>
<dbReference type="GO" id="GO:0003899">
    <property type="term" value="F:DNA-directed RNA polymerase activity"/>
    <property type="evidence" value="ECO:0007669"/>
    <property type="project" value="UniProtKB-EC"/>
</dbReference>
<evidence type="ECO:0000259" key="2">
    <source>
        <dbReference type="Pfam" id="PF04998"/>
    </source>
</evidence>
<dbReference type="SUPFAM" id="SSF64484">
    <property type="entry name" value="beta and beta-prime subunits of DNA dependent RNA-polymerase"/>
    <property type="match status" value="1"/>
</dbReference>
<keyword evidence="3" id="KW-0934">Plastid</keyword>
<evidence type="ECO:0000313" key="3">
    <source>
        <dbReference type="EMBL" id="QFK68972.1"/>
    </source>
</evidence>
<geneLocation type="chloroplast" evidence="3"/>
<dbReference type="EC" id="2.7.7.6" evidence="1"/>
<gene>
    <name evidence="3" type="primary">rpoC2</name>
</gene>